<sequence length="233" mass="23348">MSRIADRRVIQQRSNSTVRLATASAFAASTMVGMVAPVAFADAGEAPKNLEAATNAVLAPKVVKASLNTPAEGEWEFEAVTVDAQGAPVVAVTEDGRADANGGPAATAGTGVAGVASARPVAVQAASGIVGIARAYAGSPYVYGGSSPAGFDCSGFTSFVYAQAGISLPRSSAAQLSAGQRVSAAEAQPGDLVWWPGHVGIYTGNGQHIAARNPSSGVMEGPVYGNPVYVRIG</sequence>
<evidence type="ECO:0000256" key="2">
    <source>
        <dbReference type="ARBA" id="ARBA00022670"/>
    </source>
</evidence>
<dbReference type="PANTHER" id="PTHR47053">
    <property type="entry name" value="MUREIN DD-ENDOPEPTIDASE MEPH-RELATED"/>
    <property type="match status" value="1"/>
</dbReference>
<dbReference type="InterPro" id="IPR000064">
    <property type="entry name" value="NLP_P60_dom"/>
</dbReference>
<keyword evidence="5" id="KW-0732">Signal</keyword>
<evidence type="ECO:0000313" key="7">
    <source>
        <dbReference type="Proteomes" id="UP000595053"/>
    </source>
</evidence>
<organism evidence="6 7">
    <name type="scientific">Trueperella pecoris</name>
    <dbReference type="NCBI Taxonomy" id="2733571"/>
    <lineage>
        <taxon>Bacteria</taxon>
        <taxon>Bacillati</taxon>
        <taxon>Actinomycetota</taxon>
        <taxon>Actinomycetes</taxon>
        <taxon>Actinomycetales</taxon>
        <taxon>Actinomycetaceae</taxon>
        <taxon>Trueperella</taxon>
    </lineage>
</organism>
<dbReference type="InterPro" id="IPR038765">
    <property type="entry name" value="Papain-like_cys_pep_sf"/>
</dbReference>
<feature type="signal peptide" evidence="5">
    <location>
        <begin position="1"/>
        <end position="27"/>
    </location>
</feature>
<dbReference type="GO" id="GO:0008234">
    <property type="term" value="F:cysteine-type peptidase activity"/>
    <property type="evidence" value="ECO:0007669"/>
    <property type="project" value="UniProtKB-KW"/>
</dbReference>
<dbReference type="PANTHER" id="PTHR47053:SF1">
    <property type="entry name" value="MUREIN DD-ENDOPEPTIDASE MEPH-RELATED"/>
    <property type="match status" value="1"/>
</dbReference>
<dbReference type="GO" id="GO:0006508">
    <property type="term" value="P:proteolysis"/>
    <property type="evidence" value="ECO:0007669"/>
    <property type="project" value="UniProtKB-KW"/>
</dbReference>
<evidence type="ECO:0000256" key="4">
    <source>
        <dbReference type="ARBA" id="ARBA00022807"/>
    </source>
</evidence>
<keyword evidence="4" id="KW-0788">Thiol protease</keyword>
<feature type="chain" id="PRO_5039017428" evidence="5">
    <location>
        <begin position="28"/>
        <end position="233"/>
    </location>
</feature>
<dbReference type="Pfam" id="PF00877">
    <property type="entry name" value="NLPC_P60"/>
    <property type="match status" value="1"/>
</dbReference>
<dbReference type="AlphaFoldDB" id="A0A7M1QXN7"/>
<keyword evidence="7" id="KW-1185">Reference proteome</keyword>
<name>A0A7M1QXN7_9ACTO</name>
<accession>A0A7M1QXN7</accession>
<evidence type="ECO:0000313" key="6">
    <source>
        <dbReference type="EMBL" id="QOR46095.1"/>
    </source>
</evidence>
<comment type="similarity">
    <text evidence="1">Belongs to the peptidase C40 family.</text>
</comment>
<dbReference type="RefSeq" id="WP_197551470.1">
    <property type="nucleotide sequence ID" value="NZ_CP063213.1"/>
</dbReference>
<evidence type="ECO:0000256" key="3">
    <source>
        <dbReference type="ARBA" id="ARBA00022801"/>
    </source>
</evidence>
<dbReference type="SUPFAM" id="SSF54001">
    <property type="entry name" value="Cysteine proteinases"/>
    <property type="match status" value="1"/>
</dbReference>
<proteinExistence type="inferred from homology"/>
<dbReference type="Gene3D" id="3.90.1720.10">
    <property type="entry name" value="endopeptidase domain like (from Nostoc punctiforme)"/>
    <property type="match status" value="1"/>
</dbReference>
<keyword evidence="2" id="KW-0645">Protease</keyword>
<dbReference type="EMBL" id="CP063213">
    <property type="protein sequence ID" value="QOR46095.1"/>
    <property type="molecule type" value="Genomic_DNA"/>
</dbReference>
<dbReference type="InterPro" id="IPR051202">
    <property type="entry name" value="Peptidase_C40"/>
</dbReference>
<reference evidence="6 7" key="1">
    <citation type="submission" date="2020-10" db="EMBL/GenBank/DDBJ databases">
        <title>Trueperella pecoris sp. nov. isolated from bovine and porcine specimens.</title>
        <authorList>
            <person name="Schoenecker L."/>
            <person name="Schnydrig P."/>
            <person name="Brodard I."/>
            <person name="Thomann A."/>
            <person name="Hemphill A."/>
            <person name="Rodriguez-Campos S."/>
            <person name="Perreten V."/>
            <person name="Jores J."/>
            <person name="Kittl S."/>
        </authorList>
    </citation>
    <scope>NUCLEOTIDE SEQUENCE [LARGE SCALE GENOMIC DNA]</scope>
    <source>
        <strain evidence="6 7">15A0121</strain>
    </source>
</reference>
<accession>A0A8A5UEU1</accession>
<protein>
    <submittedName>
        <fullName evidence="6">C40 family peptidase</fullName>
    </submittedName>
</protein>
<dbReference type="Proteomes" id="UP000595053">
    <property type="component" value="Chromosome"/>
</dbReference>
<dbReference type="PROSITE" id="PS51935">
    <property type="entry name" value="NLPC_P60"/>
    <property type="match status" value="1"/>
</dbReference>
<evidence type="ECO:0000256" key="1">
    <source>
        <dbReference type="ARBA" id="ARBA00007074"/>
    </source>
</evidence>
<gene>
    <name evidence="6" type="ORF">INS88_02430</name>
</gene>
<evidence type="ECO:0000256" key="5">
    <source>
        <dbReference type="SAM" id="SignalP"/>
    </source>
</evidence>
<keyword evidence="3" id="KW-0378">Hydrolase</keyword>